<dbReference type="RefSeq" id="WP_109333753.1">
    <property type="nucleotide sequence ID" value="NZ_CP029358.1"/>
</dbReference>
<geneLocation type="plasmid" evidence="8 9">
    <name>unnamed3</name>
</geneLocation>
<evidence type="ECO:0000256" key="2">
    <source>
        <dbReference type="ARBA" id="ARBA00008821"/>
    </source>
</evidence>
<dbReference type="GO" id="GO:0005886">
    <property type="term" value="C:plasma membrane"/>
    <property type="evidence" value="ECO:0007669"/>
    <property type="project" value="TreeGrafter"/>
</dbReference>
<evidence type="ECO:0000256" key="3">
    <source>
        <dbReference type="ARBA" id="ARBA00022448"/>
    </source>
</evidence>
<accession>A0A2S2CZS6</accession>
<keyword evidence="4 7" id="KW-0812">Transmembrane</keyword>
<dbReference type="PANTHER" id="PTHR42810:SF2">
    <property type="entry name" value="PURINE PERMEASE C1399.01C-RELATED"/>
    <property type="match status" value="1"/>
</dbReference>
<feature type="transmembrane region" description="Helical" evidence="7">
    <location>
        <begin position="107"/>
        <end position="125"/>
    </location>
</feature>
<evidence type="ECO:0000256" key="6">
    <source>
        <dbReference type="ARBA" id="ARBA00023136"/>
    </source>
</evidence>
<feature type="transmembrane region" description="Helical" evidence="7">
    <location>
        <begin position="167"/>
        <end position="187"/>
    </location>
</feature>
<gene>
    <name evidence="8" type="ORF">DEW08_28455</name>
</gene>
<keyword evidence="8" id="KW-0614">Plasmid</keyword>
<feature type="transmembrane region" description="Helical" evidence="7">
    <location>
        <begin position="244"/>
        <end position="266"/>
    </location>
</feature>
<feature type="transmembrane region" description="Helical" evidence="7">
    <location>
        <begin position="409"/>
        <end position="431"/>
    </location>
</feature>
<feature type="transmembrane region" description="Helical" evidence="7">
    <location>
        <begin position="52"/>
        <end position="70"/>
    </location>
</feature>
<reference evidence="9" key="1">
    <citation type="submission" date="2018-05" db="EMBL/GenBank/DDBJ databases">
        <title>Azospirillum thermophila sp. nov., a novel isolated from hot spring.</title>
        <authorList>
            <person name="Zhao Z."/>
        </authorList>
    </citation>
    <scope>NUCLEOTIDE SEQUENCE [LARGE SCALE GENOMIC DNA]</scope>
    <source>
        <strain evidence="9">CFH 70021</strain>
        <plasmid evidence="9">unnamed3</plasmid>
    </source>
</reference>
<feature type="transmembrane region" description="Helical" evidence="7">
    <location>
        <begin position="381"/>
        <end position="397"/>
    </location>
</feature>
<name>A0A2S2CZS6_9PROT</name>
<keyword evidence="5 7" id="KW-1133">Transmembrane helix</keyword>
<dbReference type="AlphaFoldDB" id="A0A2S2CZS6"/>
<dbReference type="GO" id="GO:0042907">
    <property type="term" value="F:xanthine transmembrane transporter activity"/>
    <property type="evidence" value="ECO:0007669"/>
    <property type="project" value="TreeGrafter"/>
</dbReference>
<keyword evidence="6 7" id="KW-0472">Membrane</keyword>
<feature type="transmembrane region" description="Helical" evidence="7">
    <location>
        <begin position="194"/>
        <end position="214"/>
    </location>
</feature>
<dbReference type="NCBIfam" id="NF037981">
    <property type="entry name" value="NCS2_1"/>
    <property type="match status" value="1"/>
</dbReference>
<evidence type="ECO:0000256" key="1">
    <source>
        <dbReference type="ARBA" id="ARBA00004141"/>
    </source>
</evidence>
<feature type="transmembrane region" description="Helical" evidence="7">
    <location>
        <begin position="323"/>
        <end position="346"/>
    </location>
</feature>
<dbReference type="Pfam" id="PF00860">
    <property type="entry name" value="Xan_ur_permease"/>
    <property type="match status" value="1"/>
</dbReference>
<feature type="transmembrane region" description="Helical" evidence="7">
    <location>
        <begin position="21"/>
        <end position="46"/>
    </location>
</feature>
<evidence type="ECO:0000256" key="5">
    <source>
        <dbReference type="ARBA" id="ARBA00022989"/>
    </source>
</evidence>
<sequence>MAKRPTELAYWVDERPPPLPLLLLSLQHFALVTIFLVVAVTIARMAHLDAEAGSRLVSLTMVAGGIATILQCLGRGGVGSGYMVPATTTTILLPPAAVALQQGGLPLLFGMSAFAGLVAMALSRVIHRLRPLFPTEIAGFVVFMIGLTVMILAVRQLLGMGGAQGEYAHYAALGLPVLAIIVGLNVWGGRTLRLYCSLIGVALGYGLGLAEGWISEADLRTLAAADPFEVPVPGGWGLAFDAELMLPFLITGLAMALNSVGAVTAAQKANDAEWKRPDMANIGRGIFADGLSNLLAALLGGVGQAATSGAVGLSAATGATSRYIGFGVGALLIALSFSPKVATALLIMPPPVIGAALMTSGCFLVMNGVQVISSRMLDSRKIFVLGIALAFGLARLVDPQFFNLLPRWMQPWVGSPLTVAVVLVVALNGVLRIGTAKRSRVRLDLSQLAPERLSEVLTEQGQIWAAEPETIYRVRFALQEVFELLIQHDMVLEEAGGSRYVDLQTRFDEFTFTVTVAYAGIPLTVTTARPTEDEILESEDGARRLASFLIGRVANQVRTGLRNGRCELTLAFTA</sequence>
<keyword evidence="3" id="KW-0813">Transport</keyword>
<dbReference type="Proteomes" id="UP000245629">
    <property type="component" value="Plasmid unnamed3"/>
</dbReference>
<dbReference type="OrthoDB" id="9805749at2"/>
<evidence type="ECO:0000313" key="8">
    <source>
        <dbReference type="EMBL" id="AWK89945.1"/>
    </source>
</evidence>
<comment type="similarity">
    <text evidence="2">Belongs to the nucleobase:cation symporter-2 (NCS2) (TC 2.A.40) family.</text>
</comment>
<protein>
    <submittedName>
        <fullName evidence="8">Xanthine permease</fullName>
    </submittedName>
</protein>
<organism evidence="8 9">
    <name type="scientific">Azospirillum thermophilum</name>
    <dbReference type="NCBI Taxonomy" id="2202148"/>
    <lineage>
        <taxon>Bacteria</taxon>
        <taxon>Pseudomonadati</taxon>
        <taxon>Pseudomonadota</taxon>
        <taxon>Alphaproteobacteria</taxon>
        <taxon>Rhodospirillales</taxon>
        <taxon>Azospirillaceae</taxon>
        <taxon>Azospirillum</taxon>
    </lineage>
</organism>
<feature type="transmembrane region" description="Helical" evidence="7">
    <location>
        <begin position="352"/>
        <end position="369"/>
    </location>
</feature>
<evidence type="ECO:0000256" key="4">
    <source>
        <dbReference type="ARBA" id="ARBA00022692"/>
    </source>
</evidence>
<proteinExistence type="inferred from homology"/>
<dbReference type="KEGG" id="azz:DEW08_28455"/>
<dbReference type="PANTHER" id="PTHR42810">
    <property type="entry name" value="PURINE PERMEASE C1399.01C-RELATED"/>
    <property type="match status" value="1"/>
</dbReference>
<feature type="transmembrane region" description="Helical" evidence="7">
    <location>
        <begin position="137"/>
        <end position="155"/>
    </location>
</feature>
<dbReference type="EMBL" id="CP029358">
    <property type="protein sequence ID" value="AWK89945.1"/>
    <property type="molecule type" value="Genomic_DNA"/>
</dbReference>
<keyword evidence="9" id="KW-1185">Reference proteome</keyword>
<evidence type="ECO:0000256" key="7">
    <source>
        <dbReference type="SAM" id="Phobius"/>
    </source>
</evidence>
<comment type="subcellular location">
    <subcellularLocation>
        <location evidence="1">Membrane</location>
        <topology evidence="1">Multi-pass membrane protein</topology>
    </subcellularLocation>
</comment>
<evidence type="ECO:0000313" key="9">
    <source>
        <dbReference type="Proteomes" id="UP000245629"/>
    </source>
</evidence>
<dbReference type="InterPro" id="IPR006043">
    <property type="entry name" value="NCS2"/>
</dbReference>